<proteinExistence type="predicted"/>
<evidence type="ECO:0000313" key="2">
    <source>
        <dbReference type="Proteomes" id="UP000738349"/>
    </source>
</evidence>
<reference evidence="1" key="1">
    <citation type="journal article" date="2021" name="Nat. Commun.">
        <title>Genetic determinants of endophytism in the Arabidopsis root mycobiome.</title>
        <authorList>
            <person name="Mesny F."/>
            <person name="Miyauchi S."/>
            <person name="Thiergart T."/>
            <person name="Pickel B."/>
            <person name="Atanasova L."/>
            <person name="Karlsson M."/>
            <person name="Huettel B."/>
            <person name="Barry K.W."/>
            <person name="Haridas S."/>
            <person name="Chen C."/>
            <person name="Bauer D."/>
            <person name="Andreopoulos W."/>
            <person name="Pangilinan J."/>
            <person name="LaButti K."/>
            <person name="Riley R."/>
            <person name="Lipzen A."/>
            <person name="Clum A."/>
            <person name="Drula E."/>
            <person name="Henrissat B."/>
            <person name="Kohler A."/>
            <person name="Grigoriev I.V."/>
            <person name="Martin F.M."/>
            <person name="Hacquard S."/>
        </authorList>
    </citation>
    <scope>NUCLEOTIDE SEQUENCE</scope>
    <source>
        <strain evidence="1">MPI-CAGE-AT-0147</strain>
    </source>
</reference>
<evidence type="ECO:0000313" key="1">
    <source>
        <dbReference type="EMBL" id="KAH7177025.1"/>
    </source>
</evidence>
<comment type="caution">
    <text evidence="1">The sequence shown here is derived from an EMBL/GenBank/DDBJ whole genome shotgun (WGS) entry which is preliminary data.</text>
</comment>
<accession>A0A9P9JNP7</accession>
<sequence>MSLCLQALTTASVVSAGNASSMFRQLLGGPYLSFDAVLIPGNCLAQVVKASVLLHLVWFFLDEPSASSMMGASLDGSSPNLMSLMWEARALKSLCQNINTPVPSMV</sequence>
<organism evidence="1 2">
    <name type="scientific">Dactylonectria macrodidyma</name>
    <dbReference type="NCBI Taxonomy" id="307937"/>
    <lineage>
        <taxon>Eukaryota</taxon>
        <taxon>Fungi</taxon>
        <taxon>Dikarya</taxon>
        <taxon>Ascomycota</taxon>
        <taxon>Pezizomycotina</taxon>
        <taxon>Sordariomycetes</taxon>
        <taxon>Hypocreomycetidae</taxon>
        <taxon>Hypocreales</taxon>
        <taxon>Nectriaceae</taxon>
        <taxon>Dactylonectria</taxon>
    </lineage>
</organism>
<dbReference type="EMBL" id="JAGMUV010000001">
    <property type="protein sequence ID" value="KAH7177025.1"/>
    <property type="molecule type" value="Genomic_DNA"/>
</dbReference>
<dbReference type="Proteomes" id="UP000738349">
    <property type="component" value="Unassembled WGS sequence"/>
</dbReference>
<keyword evidence="2" id="KW-1185">Reference proteome</keyword>
<gene>
    <name evidence="1" type="ORF">EDB81DRAFT_773907</name>
</gene>
<protein>
    <submittedName>
        <fullName evidence="1">Uncharacterized protein</fullName>
    </submittedName>
</protein>
<name>A0A9P9JNP7_9HYPO</name>
<dbReference type="AlphaFoldDB" id="A0A9P9JNP7"/>